<accession>A0A089Y8V8</accession>
<dbReference type="AlphaFoldDB" id="A0A089Y8V8"/>
<keyword evidence="3" id="KW-1185">Reference proteome</keyword>
<gene>
    <name evidence="2" type="ORF">LK03_03080</name>
</gene>
<dbReference type="eggNOG" id="COG1944">
    <property type="taxonomic scope" value="Bacteria"/>
</dbReference>
<dbReference type="PANTHER" id="PTHR37809:SF1">
    <property type="entry name" value="RIBOSOMAL PROTEIN S12 METHYLTHIOTRANSFERASE ACCESSORY FACTOR YCAO"/>
    <property type="match status" value="1"/>
</dbReference>
<dbReference type="PROSITE" id="PS51664">
    <property type="entry name" value="YCAO"/>
    <property type="match status" value="1"/>
</dbReference>
<reference evidence="2 3" key="1">
    <citation type="submission" date="2014-09" db="EMBL/GenBank/DDBJ databases">
        <authorList>
            <person name="Chan K.-G."/>
        </authorList>
    </citation>
    <scope>NUCLEOTIDE SEQUENCE [LARGE SCALE GENOMIC DNA]</scope>
    <source>
        <strain evidence="2 3">ND07</strain>
    </source>
</reference>
<dbReference type="Proteomes" id="UP000029493">
    <property type="component" value="Chromosome"/>
</dbReference>
<proteinExistence type="predicted"/>
<dbReference type="KEGG" id="psw:LK03_03080"/>
<dbReference type="EMBL" id="CP009455">
    <property type="protein sequence ID" value="AIR88283.1"/>
    <property type="molecule type" value="Genomic_DNA"/>
</dbReference>
<sequence>MISEREFPIEQARQRLMALYRQLHVRPVLTELNGGLVATCLAFNEADEEVSSGAGKGECCTVGAMAECLEHLLMSTATPTLVSSQVIRDAARRHGDGLLDALAQGCEVPALHLQAIDGQDALWVPAILLAPSSANLAAIENTPAAFLARYASNSGTALGCSEPEALLHALNEVIERHALSVYYMALCGLAPAPALHRPAESWLADTFGHDITLLQQARQMTIYLNQTDFGVWFCIAMPAKPIAAQLSRVGSGCSTSPCIALYRAVTEQIQCEALHGPAEAQEDTDTARLLNQSPRLAKLHHPRWEHELPALSPASPDVCVTAQIELIVKALHQQNKTAFFRTLHHHLDVATTVQVFIPGLERFHLIRSGVPVVPQQVLRARTRH</sequence>
<dbReference type="STRING" id="157783.LK03_03080"/>
<dbReference type="Gene3D" id="3.30.160.660">
    <property type="match status" value="1"/>
</dbReference>
<evidence type="ECO:0000259" key="1">
    <source>
        <dbReference type="PROSITE" id="PS51664"/>
    </source>
</evidence>
<protein>
    <recommendedName>
        <fullName evidence="1">YcaO domain-containing protein</fullName>
    </recommendedName>
</protein>
<dbReference type="Pfam" id="PF02624">
    <property type="entry name" value="YcaO"/>
    <property type="match status" value="1"/>
</dbReference>
<dbReference type="InterPro" id="IPR003776">
    <property type="entry name" value="YcaO-like_dom"/>
</dbReference>
<organism evidence="2 3">
    <name type="scientific">Pseudomonas cremoricolorata</name>
    <dbReference type="NCBI Taxonomy" id="157783"/>
    <lineage>
        <taxon>Bacteria</taxon>
        <taxon>Pseudomonadati</taxon>
        <taxon>Pseudomonadota</taxon>
        <taxon>Gammaproteobacteria</taxon>
        <taxon>Pseudomonadales</taxon>
        <taxon>Pseudomonadaceae</taxon>
        <taxon>Pseudomonas</taxon>
    </lineage>
</organism>
<dbReference type="Gene3D" id="3.30.1330.230">
    <property type="match status" value="1"/>
</dbReference>
<name>A0A089Y8V8_9PSED</name>
<dbReference type="RefSeq" id="WP_038411013.1">
    <property type="nucleotide sequence ID" value="NZ_CP009455.1"/>
</dbReference>
<dbReference type="PANTHER" id="PTHR37809">
    <property type="entry name" value="RIBOSOMAL PROTEIN S12 METHYLTHIOTRANSFERASE ACCESSORY FACTOR YCAO"/>
    <property type="match status" value="1"/>
</dbReference>
<feature type="domain" description="YcaO" evidence="1">
    <location>
        <begin position="51"/>
        <end position="384"/>
    </location>
</feature>
<evidence type="ECO:0000313" key="2">
    <source>
        <dbReference type="EMBL" id="AIR88283.1"/>
    </source>
</evidence>
<evidence type="ECO:0000313" key="3">
    <source>
        <dbReference type="Proteomes" id="UP000029493"/>
    </source>
</evidence>